<dbReference type="AlphaFoldDB" id="A0A7J6QQ18"/>
<evidence type="ECO:0000313" key="3">
    <source>
        <dbReference type="Proteomes" id="UP000574390"/>
    </source>
</evidence>
<keyword evidence="1" id="KW-1133">Transmembrane helix</keyword>
<dbReference type="EMBL" id="JABANM010028069">
    <property type="protein sequence ID" value="KAF4710292.1"/>
    <property type="molecule type" value="Genomic_DNA"/>
</dbReference>
<keyword evidence="1" id="KW-0812">Transmembrane</keyword>
<organism evidence="2 3">
    <name type="scientific">Perkinsus olseni</name>
    <name type="common">Perkinsus atlanticus</name>
    <dbReference type="NCBI Taxonomy" id="32597"/>
    <lineage>
        <taxon>Eukaryota</taxon>
        <taxon>Sar</taxon>
        <taxon>Alveolata</taxon>
        <taxon>Perkinsozoa</taxon>
        <taxon>Perkinsea</taxon>
        <taxon>Perkinsida</taxon>
        <taxon>Perkinsidae</taxon>
        <taxon>Perkinsus</taxon>
    </lineage>
</organism>
<feature type="transmembrane region" description="Helical" evidence="1">
    <location>
        <begin position="22"/>
        <end position="42"/>
    </location>
</feature>
<evidence type="ECO:0000256" key="1">
    <source>
        <dbReference type="SAM" id="Phobius"/>
    </source>
</evidence>
<reference evidence="2 3" key="1">
    <citation type="submission" date="2020-04" db="EMBL/GenBank/DDBJ databases">
        <title>Perkinsus olseni comparative genomics.</title>
        <authorList>
            <person name="Bogema D.R."/>
        </authorList>
    </citation>
    <scope>NUCLEOTIDE SEQUENCE [LARGE SCALE GENOMIC DNA]</scope>
    <source>
        <strain evidence="2">ATCC PRA-205</strain>
    </source>
</reference>
<name>A0A7J6QQ18_PEROL</name>
<evidence type="ECO:0000313" key="2">
    <source>
        <dbReference type="EMBL" id="KAF4710292.1"/>
    </source>
</evidence>
<comment type="caution">
    <text evidence="2">The sequence shown here is derived from an EMBL/GenBank/DDBJ whole genome shotgun (WGS) entry which is preliminary data.</text>
</comment>
<protein>
    <submittedName>
        <fullName evidence="2">Uncharacterized protein</fullName>
    </submittedName>
</protein>
<dbReference type="Proteomes" id="UP000574390">
    <property type="component" value="Unassembled WGS sequence"/>
</dbReference>
<accession>A0A7J6QQ18</accession>
<keyword evidence="1" id="KW-0472">Membrane</keyword>
<gene>
    <name evidence="2" type="ORF">FOZ62_027536</name>
</gene>
<sequence length="277" mass="30437">MEKSPGPCPECPVQKAGADRKYLLLSALFLFSLITTAVLEALQPSLVRGIQRDILRLHLQSSHQPISEASEVTADPPAPLFRVPDWGHALVDRSNARPATVDFLFPEASVEEKALWSRIQCTGHRLNRTCLVENMYYFASEEQFVILLPSRTRLTGRVRSVSYKQKPVSLEDVGQAELVASALDGVKGDIGGIRLLMSNCSDYFKGETFMPRVLEKRGQVEAVAEELLASKAAQLGVPVDELDADVATEALLTLNAPDCPPQWPSASSACDCFDIRR</sequence>
<proteinExistence type="predicted"/>